<sequence length="422" mass="46796">MVSLRGMIFGSFVLAVSVVAADTTAEVLPQCAANCAQSALQQNTSTCSDSDMTCLCTDHLYQSTWEECVLANCTVKQSFTAKRLQSQQCNLPTHHGRPAADPALIVPLSLATILFATRIFAKYMRISGSWGWDDYTIIVAYILAVTAFSMNVSMIHHGFGKDIWNITPFGEITEIMKIFYIYVLVYKIQISLAKISVCLFLLRIFQSTTFRYMAYTIIALNSAIAVTWVLVDALRCTPVHLAWTGWAKEEQGKCINFIVATFVNSFVNILVDTIMVVMPVYEVIKLNLSARKKIGVGVMFAMGLILTIVGILRVVVFWYNRWNKNPTVELQPINVWSVIECQIAVVCACLPAARAVLVRLFPKLMGGSAGESSARRATRPSAPGTSGKISQTMTYTVEYSRRAQEEASNSDVNLVEFHREAV</sequence>
<evidence type="ECO:0000256" key="8">
    <source>
        <dbReference type="ARBA" id="ARBA00022729"/>
    </source>
</evidence>
<evidence type="ECO:0000256" key="12">
    <source>
        <dbReference type="ARBA" id="ARBA00023288"/>
    </source>
</evidence>
<gene>
    <name evidence="19" type="ORF">BDV37DRAFT_295250</name>
</gene>
<comment type="similarity">
    <text evidence="4">Belongs to the RBT5 family.</text>
</comment>
<name>A0A5N7DQD3_9EURO</name>
<keyword evidence="6" id="KW-0325">Glycoprotein</keyword>
<comment type="caution">
    <text evidence="14">Lacks conserved residue(s) required for the propagation of feature annotation.</text>
</comment>
<evidence type="ECO:0000256" key="6">
    <source>
        <dbReference type="ARBA" id="ARBA00022622"/>
    </source>
</evidence>
<dbReference type="PANTHER" id="PTHR33048">
    <property type="entry name" value="PTH11-LIKE INTEGRAL MEMBRANE PROTEIN (AFU_ORTHOLOGUE AFUA_5G11245)"/>
    <property type="match status" value="1"/>
</dbReference>
<keyword evidence="6" id="KW-0336">GPI-anchor</keyword>
<feature type="disulfide bond" evidence="14">
    <location>
        <begin position="56"/>
        <end position="89"/>
    </location>
</feature>
<proteinExistence type="inferred from homology"/>
<dbReference type="GO" id="GO:0098552">
    <property type="term" value="C:side of membrane"/>
    <property type="evidence" value="ECO:0007669"/>
    <property type="project" value="UniProtKB-KW"/>
</dbReference>
<keyword evidence="20" id="KW-1185">Reference proteome</keyword>
<evidence type="ECO:0000256" key="2">
    <source>
        <dbReference type="ARBA" id="ARBA00004589"/>
    </source>
</evidence>
<feature type="signal peptide" evidence="17">
    <location>
        <begin position="1"/>
        <end position="25"/>
    </location>
</feature>
<evidence type="ECO:0000259" key="18">
    <source>
        <dbReference type="PROSITE" id="PS52012"/>
    </source>
</evidence>
<accession>A0A5N6I8T8</accession>
<dbReference type="Proteomes" id="UP000325579">
    <property type="component" value="Unassembled WGS sequence"/>
</dbReference>
<evidence type="ECO:0000256" key="14">
    <source>
        <dbReference type="PROSITE-ProRule" id="PRU01356"/>
    </source>
</evidence>
<dbReference type="Pfam" id="PF05730">
    <property type="entry name" value="CFEM"/>
    <property type="match status" value="1"/>
</dbReference>
<dbReference type="OrthoDB" id="2496787at2759"/>
<feature type="transmembrane region" description="Helical" evidence="16">
    <location>
        <begin position="266"/>
        <end position="284"/>
    </location>
</feature>
<organism evidence="19 20">
    <name type="scientific">Aspergillus pseudonomiae</name>
    <dbReference type="NCBI Taxonomy" id="1506151"/>
    <lineage>
        <taxon>Eukaryota</taxon>
        <taxon>Fungi</taxon>
        <taxon>Dikarya</taxon>
        <taxon>Ascomycota</taxon>
        <taxon>Pezizomycotina</taxon>
        <taxon>Eurotiomycetes</taxon>
        <taxon>Eurotiomycetidae</taxon>
        <taxon>Eurotiales</taxon>
        <taxon>Aspergillaceae</taxon>
        <taxon>Aspergillus</taxon>
        <taxon>Aspergillus subgen. Circumdati</taxon>
    </lineage>
</organism>
<keyword evidence="14" id="KW-0349">Heme</keyword>
<evidence type="ECO:0000256" key="3">
    <source>
        <dbReference type="ARBA" id="ARBA00004613"/>
    </source>
</evidence>
<dbReference type="EMBL" id="ML736742">
    <property type="protein sequence ID" value="KAE8408651.1"/>
    <property type="molecule type" value="Genomic_DNA"/>
</dbReference>
<feature type="transmembrane region" description="Helical" evidence="16">
    <location>
        <begin position="135"/>
        <end position="159"/>
    </location>
</feature>
<evidence type="ECO:0000256" key="17">
    <source>
        <dbReference type="SAM" id="SignalP"/>
    </source>
</evidence>
<evidence type="ECO:0000256" key="7">
    <source>
        <dbReference type="ARBA" id="ARBA00022692"/>
    </source>
</evidence>
<dbReference type="Pfam" id="PF20684">
    <property type="entry name" value="Fung_rhodopsin"/>
    <property type="match status" value="1"/>
</dbReference>
<evidence type="ECO:0000313" key="19">
    <source>
        <dbReference type="EMBL" id="KAE8408651.1"/>
    </source>
</evidence>
<dbReference type="InterPro" id="IPR052337">
    <property type="entry name" value="SAT4-like"/>
</dbReference>
<dbReference type="GeneID" id="43674508"/>
<feature type="chain" id="PRO_5043467354" description="CFEM domain-containing protein" evidence="17">
    <location>
        <begin position="26"/>
        <end position="422"/>
    </location>
</feature>
<reference evidence="19 20" key="1">
    <citation type="submission" date="2019-04" db="EMBL/GenBank/DDBJ databases">
        <authorList>
            <consortium name="DOE Joint Genome Institute"/>
            <person name="Mondo S."/>
            <person name="Kjaerbolling I."/>
            <person name="Vesth T."/>
            <person name="Frisvad J.C."/>
            <person name="Nybo J.L."/>
            <person name="Theobald S."/>
            <person name="Kildgaard S."/>
            <person name="Isbrandt T."/>
            <person name="Kuo A."/>
            <person name="Sato A."/>
            <person name="Lyhne E.K."/>
            <person name="Kogle M.E."/>
            <person name="Wiebenga A."/>
            <person name="Kun R.S."/>
            <person name="Lubbers R.J."/>
            <person name="Makela M.R."/>
            <person name="Barry K."/>
            <person name="Chovatia M."/>
            <person name="Clum A."/>
            <person name="Daum C."/>
            <person name="Haridas S."/>
            <person name="He G."/>
            <person name="LaButti K."/>
            <person name="Lipzen A."/>
            <person name="Riley R."/>
            <person name="Salamov A."/>
            <person name="Simmons B.A."/>
            <person name="Magnuson J.K."/>
            <person name="Henrissat B."/>
            <person name="Mortensen U.H."/>
            <person name="Larsen T.O."/>
            <person name="Devries R.P."/>
            <person name="Grigoriev I.V."/>
            <person name="Machida M."/>
            <person name="Baker S.E."/>
            <person name="Andersen M.R."/>
            <person name="Cantor M.N."/>
            <person name="Hua S.X."/>
        </authorList>
    </citation>
    <scope>NUCLEOTIDE SEQUENCE [LARGE SCALE GENOMIC DNA]</scope>
    <source>
        <strain evidence="19 20">CBS 119388</strain>
    </source>
</reference>
<dbReference type="RefSeq" id="XP_031945970.1">
    <property type="nucleotide sequence ID" value="XM_032089817.1"/>
</dbReference>
<keyword evidence="5" id="KW-0964">Secreted</keyword>
<comment type="similarity">
    <text evidence="13">Belongs to the SAT4 family.</text>
</comment>
<keyword evidence="14" id="KW-0408">Iron</keyword>
<feature type="region of interest" description="Disordered" evidence="15">
    <location>
        <begin position="367"/>
        <end position="389"/>
    </location>
</feature>
<dbReference type="PANTHER" id="PTHR33048:SF141">
    <property type="entry name" value="INTEGRAL MEMBRANE PROTEIN-RELATED"/>
    <property type="match status" value="1"/>
</dbReference>
<feature type="transmembrane region" description="Helical" evidence="16">
    <location>
        <begin position="296"/>
        <end position="319"/>
    </location>
</feature>
<evidence type="ECO:0000256" key="16">
    <source>
        <dbReference type="SAM" id="Phobius"/>
    </source>
</evidence>
<dbReference type="GO" id="GO:0046872">
    <property type="term" value="F:metal ion binding"/>
    <property type="evidence" value="ECO:0007669"/>
    <property type="project" value="UniProtKB-UniRule"/>
</dbReference>
<evidence type="ECO:0000256" key="10">
    <source>
        <dbReference type="ARBA" id="ARBA00023136"/>
    </source>
</evidence>
<feature type="transmembrane region" description="Helical" evidence="16">
    <location>
        <begin position="212"/>
        <end position="231"/>
    </location>
</feature>
<feature type="domain" description="CFEM" evidence="18">
    <location>
        <begin position="3"/>
        <end position="117"/>
    </location>
</feature>
<evidence type="ECO:0000256" key="4">
    <source>
        <dbReference type="ARBA" id="ARBA00010031"/>
    </source>
</evidence>
<dbReference type="InterPro" id="IPR049326">
    <property type="entry name" value="Rhodopsin_dom_fungi"/>
</dbReference>
<keyword evidence="8 17" id="KW-0732">Signal</keyword>
<feature type="transmembrane region" description="Helical" evidence="16">
    <location>
        <begin position="179"/>
        <end position="205"/>
    </location>
</feature>
<dbReference type="PROSITE" id="PS52012">
    <property type="entry name" value="CFEM"/>
    <property type="match status" value="1"/>
</dbReference>
<keyword evidence="7 16" id="KW-0812">Transmembrane</keyword>
<keyword evidence="12" id="KW-0449">Lipoprotein</keyword>
<feature type="binding site" description="axial binding residue" evidence="14">
    <location>
        <position position="51"/>
    </location>
    <ligand>
        <name>heme</name>
        <dbReference type="ChEBI" id="CHEBI:30413"/>
    </ligand>
    <ligandPart>
        <name>Fe</name>
        <dbReference type="ChEBI" id="CHEBI:18248"/>
    </ligandPart>
</feature>
<evidence type="ECO:0000313" key="20">
    <source>
        <dbReference type="Proteomes" id="UP000325579"/>
    </source>
</evidence>
<keyword evidence="9 16" id="KW-1133">Transmembrane helix</keyword>
<feature type="transmembrane region" description="Helical" evidence="16">
    <location>
        <begin position="104"/>
        <end position="123"/>
    </location>
</feature>
<evidence type="ECO:0000256" key="9">
    <source>
        <dbReference type="ARBA" id="ARBA00022989"/>
    </source>
</evidence>
<evidence type="ECO:0000256" key="15">
    <source>
        <dbReference type="SAM" id="MobiDB-lite"/>
    </source>
</evidence>
<dbReference type="InterPro" id="IPR008427">
    <property type="entry name" value="Extracellular_membr_CFEM_dom"/>
</dbReference>
<feature type="disulfide bond" evidence="14">
    <location>
        <begin position="47"/>
        <end position="54"/>
    </location>
</feature>
<dbReference type="AlphaFoldDB" id="A0A5N7DQD3"/>
<dbReference type="GO" id="GO:0005576">
    <property type="term" value="C:extracellular region"/>
    <property type="evidence" value="ECO:0007669"/>
    <property type="project" value="UniProtKB-SubCell"/>
</dbReference>
<keyword evidence="11 14" id="KW-1015">Disulfide bond</keyword>
<evidence type="ECO:0000256" key="1">
    <source>
        <dbReference type="ARBA" id="ARBA00004141"/>
    </source>
</evidence>
<keyword evidence="10 16" id="KW-0472">Membrane</keyword>
<protein>
    <recommendedName>
        <fullName evidence="18">CFEM domain-containing protein</fullName>
    </recommendedName>
</protein>
<evidence type="ECO:0000256" key="13">
    <source>
        <dbReference type="ARBA" id="ARBA00038359"/>
    </source>
</evidence>
<accession>A0A5N7DQD3</accession>
<keyword evidence="14" id="KW-0479">Metal-binding</keyword>
<comment type="subcellular location">
    <subcellularLocation>
        <location evidence="2">Membrane</location>
        <topology evidence="2">Lipid-anchor</topology>
        <topology evidence="2">GPI-anchor</topology>
    </subcellularLocation>
    <subcellularLocation>
        <location evidence="1">Membrane</location>
        <topology evidence="1">Multi-pass membrane protein</topology>
    </subcellularLocation>
    <subcellularLocation>
        <location evidence="3">Secreted</location>
    </subcellularLocation>
</comment>
<evidence type="ECO:0000256" key="5">
    <source>
        <dbReference type="ARBA" id="ARBA00022525"/>
    </source>
</evidence>
<evidence type="ECO:0000256" key="11">
    <source>
        <dbReference type="ARBA" id="ARBA00023157"/>
    </source>
</evidence>